<sequence length="90" mass="10994">MLQDEKYLIKLQYLYKETISQQPQNFQLYQKKVIRKCQNWIEPLKCIINLYPNILLTYYLQNCTDDQYVTYHPTKLIQKLQIQGVKLYNS</sequence>
<proteinExistence type="predicted"/>
<comment type="caution">
    <text evidence="1">The sequence shown here is derived from an EMBL/GenBank/DDBJ whole genome shotgun (WGS) entry which is preliminary data.</text>
</comment>
<organism evidence="1 2">
    <name type="scientific">Paramecium octaurelia</name>
    <dbReference type="NCBI Taxonomy" id="43137"/>
    <lineage>
        <taxon>Eukaryota</taxon>
        <taxon>Sar</taxon>
        <taxon>Alveolata</taxon>
        <taxon>Ciliophora</taxon>
        <taxon>Intramacronucleata</taxon>
        <taxon>Oligohymenophorea</taxon>
        <taxon>Peniculida</taxon>
        <taxon>Parameciidae</taxon>
        <taxon>Paramecium</taxon>
    </lineage>
</organism>
<evidence type="ECO:0000313" key="1">
    <source>
        <dbReference type="EMBL" id="CAD8195496.1"/>
    </source>
</evidence>
<gene>
    <name evidence="1" type="ORF">POCTA_138.1.T1090087</name>
</gene>
<dbReference type="EMBL" id="CAJJDP010000109">
    <property type="protein sequence ID" value="CAD8195496.1"/>
    <property type="molecule type" value="Genomic_DNA"/>
</dbReference>
<name>A0A8S1X817_PAROT</name>
<accession>A0A8S1X817</accession>
<evidence type="ECO:0000313" key="2">
    <source>
        <dbReference type="Proteomes" id="UP000683925"/>
    </source>
</evidence>
<reference evidence="1" key="1">
    <citation type="submission" date="2021-01" db="EMBL/GenBank/DDBJ databases">
        <authorList>
            <consortium name="Genoscope - CEA"/>
            <person name="William W."/>
        </authorList>
    </citation>
    <scope>NUCLEOTIDE SEQUENCE</scope>
</reference>
<keyword evidence="2" id="KW-1185">Reference proteome</keyword>
<dbReference type="Proteomes" id="UP000683925">
    <property type="component" value="Unassembled WGS sequence"/>
</dbReference>
<dbReference type="AlphaFoldDB" id="A0A8S1X817"/>
<protein>
    <submittedName>
        <fullName evidence="1">Uncharacterized protein</fullName>
    </submittedName>
</protein>